<dbReference type="FunFam" id="1.20.58.1480:FF:000001">
    <property type="entry name" value="Lon protease"/>
    <property type="match status" value="1"/>
</dbReference>
<dbReference type="GO" id="GO:0043565">
    <property type="term" value="F:sequence-specific DNA binding"/>
    <property type="evidence" value="ECO:0007669"/>
    <property type="project" value="UniProtKB-UniRule"/>
</dbReference>
<sequence length="905" mass="101207">MSEAPIKRKTLRGSVKKNNQKQNDQEKSVKSKPQQAKENMVIKSKKQPPEEYSSAGDKPFESKMQTDTVAVEGESVVGRRKKTPATKKRDMDSLEGLTVQVAEKRESLHKKTMAILPLRDIVIFPYMIVPLFVGREKSVRALEAVTKENGRIFLVSQKDATIDDPSVEDIYRFGTIATILQLLKLPDGTVKVLVEGIQRGKIKKFVEQDNYFKAEIEEITSNFSGNTEETEALARSVLTQFEHYIKLNKKVAPEVLVSLNQITDPSKLADTVASHLNLKISEKQDVLEIVSVNERLERVFAHMEAEIGVLQVEKRIRNRVKRQMEKTQREYYLNEQLKAIQKELGEGEDGKDELAELEEKIKKTRLSKEAHEKALSDLKKLRGMSPMSAESTVVRNYLDWLLGIPWKKRTKVSNDLAYAEKILDADHYGLEKVKERILEYLAVQSRSSKIKGPILCLVGPPGVGKTSLARSIAKSTGRNYVRVSLGGVRDEAEIRGHRRTYIGAMPGKIIQGMKKAKSSNPLFLMDEIDKLGADWRGDPSSALLEVLDPEQNATFVDHYLEVDYDLSDVMFVTTANSLNMPQPLLDRMEIIRISGYTEDEKIEIAKRHLIEKQGQAHSLKPHEWSVSDDALRELVRTYTREAGVRSLEREIANLARKAVKEIVTGKAKTVHITKKNLERYAGVKRFHYGETELEDMVGIVTGLAWTEVGGEILTIESVMVPGKGNVKSTGKLGDVMQESVSAAFSYLKSRCLSYGIAPTLFEKHDFHVHVPEGATPKDGPSAGIAMVTTLVSVMTGIPIRRDIAMTGEITLRGRVLPIGGLKEKLLAALRAGIKTVCFPKENEKDLKELPSTIKKSLNLVPVSHVDEVIGYALVRKPQPIEWEETPVGDTVSGQKQSPSESSLPH</sequence>
<comment type="subcellular location">
    <subcellularLocation>
        <location evidence="1 10 11">Cytoplasm</location>
    </subcellularLocation>
</comment>
<dbReference type="InterPro" id="IPR008269">
    <property type="entry name" value="Lon_proteolytic"/>
</dbReference>
<dbReference type="NCBIfam" id="TIGR00763">
    <property type="entry name" value="lon"/>
    <property type="match status" value="1"/>
</dbReference>
<dbReference type="InterPro" id="IPR027543">
    <property type="entry name" value="Lon_bac"/>
</dbReference>
<keyword evidence="6 10" id="KW-0720">Serine protease</keyword>
<dbReference type="Gene3D" id="1.20.58.1480">
    <property type="match status" value="1"/>
</dbReference>
<proteinExistence type="evidence at transcript level"/>
<evidence type="ECO:0000313" key="20">
    <source>
        <dbReference type="EMBL" id="QNT78877.1"/>
    </source>
</evidence>
<dbReference type="InterPro" id="IPR004815">
    <property type="entry name" value="Lon_bac/euk-typ"/>
</dbReference>
<evidence type="ECO:0000256" key="6">
    <source>
        <dbReference type="ARBA" id="ARBA00022825"/>
    </source>
</evidence>
<organism evidence="20 21">
    <name type="scientific">Entomobacter blattae</name>
    <dbReference type="NCBI Taxonomy" id="2762277"/>
    <lineage>
        <taxon>Bacteria</taxon>
        <taxon>Pseudomonadati</taxon>
        <taxon>Pseudomonadota</taxon>
        <taxon>Alphaproteobacteria</taxon>
        <taxon>Acetobacterales</taxon>
        <taxon>Acetobacteraceae</taxon>
        <taxon>Entomobacter</taxon>
    </lineage>
</organism>
<dbReference type="InterPro" id="IPR046336">
    <property type="entry name" value="Lon_prtase_N_sf"/>
</dbReference>
<evidence type="ECO:0000256" key="7">
    <source>
        <dbReference type="ARBA" id="ARBA00022840"/>
    </source>
</evidence>
<dbReference type="PROSITE" id="PS51787">
    <property type="entry name" value="LON_N"/>
    <property type="match status" value="1"/>
</dbReference>
<dbReference type="HAMAP" id="MF_01973">
    <property type="entry name" value="lon_bact"/>
    <property type="match status" value="1"/>
</dbReference>
<reference evidence="20 21" key="1">
    <citation type="submission" date="2020-08" db="EMBL/GenBank/DDBJ databases">
        <title>Complete genome sequence of Entomobacter blattae G55GP.</title>
        <authorList>
            <person name="Poehlein A."/>
            <person name="Guzman J."/>
            <person name="Daniel R."/>
            <person name="Vilcinskas A."/>
        </authorList>
    </citation>
    <scope>NUCLEOTIDE SEQUENCE [LARGE SCALE GENOMIC DNA]</scope>
    <source>
        <strain evidence="20 21">G55GP</strain>
    </source>
</reference>
<dbReference type="InterPro" id="IPR003593">
    <property type="entry name" value="AAA+_ATPase"/>
</dbReference>
<dbReference type="InterPro" id="IPR003111">
    <property type="entry name" value="Lon_prtase_N"/>
</dbReference>
<evidence type="ECO:0000256" key="3">
    <source>
        <dbReference type="ARBA" id="ARBA00022670"/>
    </source>
</evidence>
<gene>
    <name evidence="10 20" type="primary">lon</name>
    <name evidence="20" type="ORF">JGUZn3_16570</name>
</gene>
<dbReference type="KEGG" id="ebla:JGUZn3_16570"/>
<comment type="function">
    <text evidence="10">ATP-dependent serine protease that mediates the selective degradation of mutant and abnormal proteins as well as certain short-lived regulatory proteins. Required for cellular homeostasis and for survival from DNA damage and developmental changes induced by stress. Degrades polypeptides processively to yield small peptide fragments that are 5 to 10 amino acids long. Binds to DNA in a double-stranded, site-specific manner.</text>
</comment>
<evidence type="ECO:0000256" key="13">
    <source>
        <dbReference type="PIRSR" id="PIRSR001174-2"/>
    </source>
</evidence>
<protein>
    <recommendedName>
        <fullName evidence="10 11">Lon protease</fullName>
        <ecNumber evidence="10 11">3.4.21.53</ecNumber>
    </recommendedName>
    <alternativeName>
        <fullName evidence="10">ATP-dependent protease La</fullName>
    </alternativeName>
</protein>
<evidence type="ECO:0000256" key="11">
    <source>
        <dbReference type="PIRNR" id="PIRNR001174"/>
    </source>
</evidence>
<feature type="coiled-coil region" evidence="16">
    <location>
        <begin position="293"/>
        <end position="374"/>
    </location>
</feature>
<evidence type="ECO:0000256" key="17">
    <source>
        <dbReference type="SAM" id="MobiDB-lite"/>
    </source>
</evidence>
<dbReference type="SUPFAM" id="SSF54211">
    <property type="entry name" value="Ribosomal protein S5 domain 2-like"/>
    <property type="match status" value="1"/>
</dbReference>
<keyword evidence="16" id="KW-0175">Coiled coil</keyword>
<evidence type="ECO:0000256" key="14">
    <source>
        <dbReference type="PROSITE-ProRule" id="PRU01122"/>
    </source>
</evidence>
<dbReference type="InterPro" id="IPR008268">
    <property type="entry name" value="Peptidase_S16_AS"/>
</dbReference>
<keyword evidence="3 10" id="KW-0645">Protease</keyword>
<keyword evidence="5 10" id="KW-0378">Hydrolase</keyword>
<dbReference type="GO" id="GO:0006515">
    <property type="term" value="P:protein quality control for misfolded or incompletely synthesized proteins"/>
    <property type="evidence" value="ECO:0007669"/>
    <property type="project" value="UniProtKB-UniRule"/>
</dbReference>
<evidence type="ECO:0000256" key="5">
    <source>
        <dbReference type="ARBA" id="ARBA00022801"/>
    </source>
</evidence>
<accession>A0A7H1NSW7</accession>
<dbReference type="PANTHER" id="PTHR10046">
    <property type="entry name" value="ATP DEPENDENT LON PROTEASE FAMILY MEMBER"/>
    <property type="match status" value="1"/>
</dbReference>
<dbReference type="GO" id="GO:0016887">
    <property type="term" value="F:ATP hydrolysis activity"/>
    <property type="evidence" value="ECO:0007669"/>
    <property type="project" value="UniProtKB-UniRule"/>
</dbReference>
<dbReference type="GO" id="GO:0034605">
    <property type="term" value="P:cellular response to heat"/>
    <property type="evidence" value="ECO:0007669"/>
    <property type="project" value="UniProtKB-UniRule"/>
</dbReference>
<evidence type="ECO:0000256" key="4">
    <source>
        <dbReference type="ARBA" id="ARBA00022741"/>
    </source>
</evidence>
<dbReference type="PROSITE" id="PS01046">
    <property type="entry name" value="LON_SER"/>
    <property type="match status" value="1"/>
</dbReference>
<evidence type="ECO:0000256" key="10">
    <source>
        <dbReference type="HAMAP-Rule" id="MF_01973"/>
    </source>
</evidence>
<comment type="induction">
    <text evidence="10">By heat shock.</text>
</comment>
<evidence type="ECO:0000259" key="18">
    <source>
        <dbReference type="PROSITE" id="PS51786"/>
    </source>
</evidence>
<dbReference type="PROSITE" id="PS51786">
    <property type="entry name" value="LON_PROTEOLYTIC"/>
    <property type="match status" value="1"/>
</dbReference>
<feature type="binding site" evidence="10 13">
    <location>
        <begin position="459"/>
        <end position="466"/>
    </location>
    <ligand>
        <name>ATP</name>
        <dbReference type="ChEBI" id="CHEBI:30616"/>
    </ligand>
</feature>
<dbReference type="PRINTS" id="PR00830">
    <property type="entry name" value="ENDOLAPTASE"/>
</dbReference>
<dbReference type="GO" id="GO:0005524">
    <property type="term" value="F:ATP binding"/>
    <property type="evidence" value="ECO:0007669"/>
    <property type="project" value="UniProtKB-UniRule"/>
</dbReference>
<evidence type="ECO:0000256" key="9">
    <source>
        <dbReference type="ARBA" id="ARBA00050665"/>
    </source>
</evidence>
<dbReference type="NCBIfam" id="NF008053">
    <property type="entry name" value="PRK10787.1"/>
    <property type="match status" value="1"/>
</dbReference>
<dbReference type="InterPro" id="IPR015947">
    <property type="entry name" value="PUA-like_sf"/>
</dbReference>
<dbReference type="AlphaFoldDB" id="A0A7H1NSW7"/>
<keyword evidence="2 10" id="KW-0963">Cytoplasm</keyword>
<feature type="domain" description="Lon N-terminal" evidence="19">
    <location>
        <begin position="113"/>
        <end position="307"/>
    </location>
</feature>
<dbReference type="Pfam" id="PF00004">
    <property type="entry name" value="AAA"/>
    <property type="match status" value="1"/>
</dbReference>
<comment type="subunit">
    <text evidence="10 11">Homohexamer. Organized in a ring with a central cavity.</text>
</comment>
<evidence type="ECO:0000259" key="19">
    <source>
        <dbReference type="PROSITE" id="PS51787"/>
    </source>
</evidence>
<dbReference type="Proteomes" id="UP000516349">
    <property type="component" value="Chromosome"/>
</dbReference>
<keyword evidence="4 10" id="KW-0547">Nucleotide-binding</keyword>
<evidence type="ECO:0000256" key="16">
    <source>
        <dbReference type="SAM" id="Coils"/>
    </source>
</evidence>
<dbReference type="InterPro" id="IPR027417">
    <property type="entry name" value="P-loop_NTPase"/>
</dbReference>
<dbReference type="Gene3D" id="2.30.130.40">
    <property type="entry name" value="LON domain-like"/>
    <property type="match status" value="1"/>
</dbReference>
<feature type="region of interest" description="Disordered" evidence="17">
    <location>
        <begin position="1"/>
        <end position="91"/>
    </location>
</feature>
<keyword evidence="7 10" id="KW-0067">ATP-binding</keyword>
<keyword evidence="21" id="KW-1185">Reference proteome</keyword>
<dbReference type="Pfam" id="PF22667">
    <property type="entry name" value="Lon_lid"/>
    <property type="match status" value="1"/>
</dbReference>
<feature type="active site" evidence="10 12">
    <location>
        <position position="824"/>
    </location>
</feature>
<dbReference type="EC" id="3.4.21.53" evidence="10 11"/>
<feature type="region of interest" description="Disordered" evidence="17">
    <location>
        <begin position="882"/>
        <end position="905"/>
    </location>
</feature>
<dbReference type="GO" id="GO:0005737">
    <property type="term" value="C:cytoplasm"/>
    <property type="evidence" value="ECO:0007669"/>
    <property type="project" value="UniProtKB-SubCell"/>
</dbReference>
<dbReference type="PIRSF" id="PIRSF001174">
    <property type="entry name" value="Lon_proteas"/>
    <property type="match status" value="1"/>
</dbReference>
<dbReference type="FunFam" id="1.20.5.5270:FF:000002">
    <property type="entry name" value="Lon protease homolog"/>
    <property type="match status" value="1"/>
</dbReference>
<dbReference type="SMART" id="SM00464">
    <property type="entry name" value="LON"/>
    <property type="match status" value="1"/>
</dbReference>
<dbReference type="EMBL" id="CP060244">
    <property type="protein sequence ID" value="QNT78877.1"/>
    <property type="molecule type" value="Genomic_DNA"/>
</dbReference>
<keyword evidence="8 10" id="KW-0346">Stress response</keyword>
<evidence type="ECO:0000256" key="1">
    <source>
        <dbReference type="ARBA" id="ARBA00004496"/>
    </source>
</evidence>
<dbReference type="Gene3D" id="3.30.230.10">
    <property type="match status" value="1"/>
</dbReference>
<evidence type="ECO:0000313" key="21">
    <source>
        <dbReference type="Proteomes" id="UP000516349"/>
    </source>
</evidence>
<evidence type="ECO:0000256" key="8">
    <source>
        <dbReference type="ARBA" id="ARBA00023016"/>
    </source>
</evidence>
<dbReference type="CDD" id="cd19500">
    <property type="entry name" value="RecA-like_Lon"/>
    <property type="match status" value="1"/>
</dbReference>
<dbReference type="FunFam" id="3.40.50.300:FF:000021">
    <property type="entry name" value="Lon protease homolog"/>
    <property type="match status" value="1"/>
</dbReference>
<comment type="similarity">
    <text evidence="10 11 14 15">Belongs to the peptidase S16 family.</text>
</comment>
<dbReference type="GO" id="GO:0004176">
    <property type="term" value="F:ATP-dependent peptidase activity"/>
    <property type="evidence" value="ECO:0007669"/>
    <property type="project" value="UniProtKB-UniRule"/>
</dbReference>
<dbReference type="InterPro" id="IPR014721">
    <property type="entry name" value="Ribsml_uS5_D2-typ_fold_subgr"/>
</dbReference>
<dbReference type="Gene3D" id="3.40.50.300">
    <property type="entry name" value="P-loop containing nucleotide triphosphate hydrolases"/>
    <property type="match status" value="1"/>
</dbReference>
<feature type="compositionally biased region" description="Polar residues" evidence="17">
    <location>
        <begin position="891"/>
        <end position="905"/>
    </location>
</feature>
<feature type="active site" evidence="10 12">
    <location>
        <position position="781"/>
    </location>
</feature>
<dbReference type="SUPFAM" id="SSF52540">
    <property type="entry name" value="P-loop containing nucleoside triphosphate hydrolases"/>
    <property type="match status" value="1"/>
</dbReference>
<dbReference type="InterPro" id="IPR027065">
    <property type="entry name" value="Lon_Prtase"/>
</dbReference>
<name>A0A7H1NSW7_9PROT</name>
<evidence type="ECO:0000256" key="15">
    <source>
        <dbReference type="RuleBase" id="RU000591"/>
    </source>
</evidence>
<dbReference type="SUPFAM" id="SSF88697">
    <property type="entry name" value="PUA domain-like"/>
    <property type="match status" value="1"/>
</dbReference>
<feature type="compositionally biased region" description="Basic residues" evidence="17">
    <location>
        <begin position="7"/>
        <end position="19"/>
    </location>
</feature>
<dbReference type="InterPro" id="IPR020568">
    <property type="entry name" value="Ribosomal_Su5_D2-typ_SF"/>
</dbReference>
<feature type="domain" description="Lon proteolytic" evidence="18">
    <location>
        <begin position="694"/>
        <end position="875"/>
    </location>
</feature>
<dbReference type="Gene3D" id="1.20.5.5270">
    <property type="match status" value="1"/>
</dbReference>
<dbReference type="Pfam" id="PF02190">
    <property type="entry name" value="LON_substr_bdg"/>
    <property type="match status" value="1"/>
</dbReference>
<evidence type="ECO:0000256" key="12">
    <source>
        <dbReference type="PIRSR" id="PIRSR001174-1"/>
    </source>
</evidence>
<comment type="catalytic activity">
    <reaction evidence="9 10 11 14">
        <text>Hydrolysis of proteins in presence of ATP.</text>
        <dbReference type="EC" id="3.4.21.53"/>
    </reaction>
</comment>
<evidence type="ECO:0000256" key="2">
    <source>
        <dbReference type="ARBA" id="ARBA00022490"/>
    </source>
</evidence>
<dbReference type="SMART" id="SM00382">
    <property type="entry name" value="AAA"/>
    <property type="match status" value="1"/>
</dbReference>
<dbReference type="Pfam" id="PF05362">
    <property type="entry name" value="Lon_C"/>
    <property type="match status" value="1"/>
</dbReference>
<dbReference type="Gene3D" id="1.10.8.60">
    <property type="match status" value="1"/>
</dbReference>
<dbReference type="InterPro" id="IPR003959">
    <property type="entry name" value="ATPase_AAA_core"/>
</dbReference>
<dbReference type="InterPro" id="IPR054594">
    <property type="entry name" value="Lon_lid"/>
</dbReference>
<dbReference type="GO" id="GO:0004252">
    <property type="term" value="F:serine-type endopeptidase activity"/>
    <property type="evidence" value="ECO:0007669"/>
    <property type="project" value="UniProtKB-UniRule"/>
</dbReference>